<dbReference type="EMBL" id="KV004704">
    <property type="protein sequence ID" value="KZV35281.1"/>
    <property type="molecule type" value="Genomic_DNA"/>
</dbReference>
<proteinExistence type="predicted"/>
<reference evidence="2 3" key="1">
    <citation type="journal article" date="2015" name="Proc. Natl. Acad. Sci. U.S.A.">
        <title>The resurrection genome of Boea hygrometrica: A blueprint for survival of dehydration.</title>
        <authorList>
            <person name="Xiao L."/>
            <person name="Yang G."/>
            <person name="Zhang L."/>
            <person name="Yang X."/>
            <person name="Zhao S."/>
            <person name="Ji Z."/>
            <person name="Zhou Q."/>
            <person name="Hu M."/>
            <person name="Wang Y."/>
            <person name="Chen M."/>
            <person name="Xu Y."/>
            <person name="Jin H."/>
            <person name="Xiao X."/>
            <person name="Hu G."/>
            <person name="Bao F."/>
            <person name="Hu Y."/>
            <person name="Wan P."/>
            <person name="Li L."/>
            <person name="Deng X."/>
            <person name="Kuang T."/>
            <person name="Xiang C."/>
            <person name="Zhu J.K."/>
            <person name="Oliver M.J."/>
            <person name="He Y."/>
        </authorList>
    </citation>
    <scope>NUCLEOTIDE SEQUENCE [LARGE SCALE GENOMIC DNA]</scope>
    <source>
        <strain evidence="3">cv. XS01</strain>
    </source>
</reference>
<evidence type="ECO:0000313" key="2">
    <source>
        <dbReference type="EMBL" id="KZV35281.1"/>
    </source>
</evidence>
<protein>
    <submittedName>
        <fullName evidence="2">Uncharacterized protein</fullName>
    </submittedName>
</protein>
<dbReference type="Proteomes" id="UP000250235">
    <property type="component" value="Unassembled WGS sequence"/>
</dbReference>
<name>A0A2Z7BL14_9LAMI</name>
<keyword evidence="3" id="KW-1185">Reference proteome</keyword>
<feature type="compositionally biased region" description="Low complexity" evidence="1">
    <location>
        <begin position="66"/>
        <end position="82"/>
    </location>
</feature>
<organism evidence="2 3">
    <name type="scientific">Dorcoceras hygrometricum</name>
    <dbReference type="NCBI Taxonomy" id="472368"/>
    <lineage>
        <taxon>Eukaryota</taxon>
        <taxon>Viridiplantae</taxon>
        <taxon>Streptophyta</taxon>
        <taxon>Embryophyta</taxon>
        <taxon>Tracheophyta</taxon>
        <taxon>Spermatophyta</taxon>
        <taxon>Magnoliopsida</taxon>
        <taxon>eudicotyledons</taxon>
        <taxon>Gunneridae</taxon>
        <taxon>Pentapetalae</taxon>
        <taxon>asterids</taxon>
        <taxon>lamiids</taxon>
        <taxon>Lamiales</taxon>
        <taxon>Gesneriaceae</taxon>
        <taxon>Didymocarpoideae</taxon>
        <taxon>Trichosporeae</taxon>
        <taxon>Loxocarpinae</taxon>
        <taxon>Dorcoceras</taxon>
    </lineage>
</organism>
<dbReference type="AlphaFoldDB" id="A0A2Z7BL14"/>
<sequence length="225" mass="24967">MSVRSPVVELSFKPFGSSCHYALHIIMSRCLCCTPYWDLTPVPPGLFGCLYAIQVSQVLQLAKESSQPAQASQQSSQPSQQSGSRRFGPRGKQFKMRSECVRWPVLNVLLLHHRDVQVDSPEAGLFMRSSSHNSSRGLVYSSLGDRFSSSVRLALEGLTNLISPDPNRHSLMPCQWNKQKMRTEEWLQGLTLFLSDTVCLRCLPFGLPRYFSVTGGASASGALRG</sequence>
<gene>
    <name evidence="2" type="ORF">F511_21297</name>
</gene>
<evidence type="ECO:0000313" key="3">
    <source>
        <dbReference type="Proteomes" id="UP000250235"/>
    </source>
</evidence>
<evidence type="ECO:0000256" key="1">
    <source>
        <dbReference type="SAM" id="MobiDB-lite"/>
    </source>
</evidence>
<accession>A0A2Z7BL14</accession>
<feature type="region of interest" description="Disordered" evidence="1">
    <location>
        <begin position="66"/>
        <end position="93"/>
    </location>
</feature>